<dbReference type="Proteomes" id="UP001597201">
    <property type="component" value="Unassembled WGS sequence"/>
</dbReference>
<evidence type="ECO:0000313" key="2">
    <source>
        <dbReference type="Proteomes" id="UP001597201"/>
    </source>
</evidence>
<name>A0ABW3XYF1_9FLAO</name>
<keyword evidence="2" id="KW-1185">Reference proteome</keyword>
<comment type="caution">
    <text evidence="1">The sequence shown here is derived from an EMBL/GenBank/DDBJ whole genome shotgun (WGS) entry which is preliminary data.</text>
</comment>
<reference evidence="2" key="1">
    <citation type="journal article" date="2019" name="Int. J. Syst. Evol. Microbiol.">
        <title>The Global Catalogue of Microorganisms (GCM) 10K type strain sequencing project: providing services to taxonomists for standard genome sequencing and annotation.</title>
        <authorList>
            <consortium name="The Broad Institute Genomics Platform"/>
            <consortium name="The Broad Institute Genome Sequencing Center for Infectious Disease"/>
            <person name="Wu L."/>
            <person name="Ma J."/>
        </authorList>
    </citation>
    <scope>NUCLEOTIDE SEQUENCE [LARGE SCALE GENOMIC DNA]</scope>
    <source>
        <strain evidence="2">CCUG 61485</strain>
    </source>
</reference>
<dbReference type="RefSeq" id="WP_377175627.1">
    <property type="nucleotide sequence ID" value="NZ_JBHTMY010000001.1"/>
</dbReference>
<protein>
    <submittedName>
        <fullName evidence="1">Uncharacterized protein</fullName>
    </submittedName>
</protein>
<proteinExistence type="predicted"/>
<accession>A0ABW3XYF1</accession>
<sequence>MDKANYYQAQHANYYIKAYDKAKQNRHITGVPKELLRIELKYVKMNDIVKYLNNLNIHTGNKLSVADTGNIDLWKALGDLIVNKWNEILFFDYTINRKRLSRKQKSQYDQYSNVHFWEGLSRQKKYKELIKFKSFTENHSDHLQDKIATLIISKLQELLSETSPTISEQPRLSIDSTISTTFDYKILTISNLIEKYGDIFTNSKGDCPLVTYDNVEEITGALFEIKEREEGRRINSILIRLNGQLIPWFNLSHFDKETPNYQEWINQPGELPF</sequence>
<organism evidence="1 2">
    <name type="scientific">Namhaeicola litoreus</name>
    <dbReference type="NCBI Taxonomy" id="1052145"/>
    <lineage>
        <taxon>Bacteria</taxon>
        <taxon>Pseudomonadati</taxon>
        <taxon>Bacteroidota</taxon>
        <taxon>Flavobacteriia</taxon>
        <taxon>Flavobacteriales</taxon>
        <taxon>Flavobacteriaceae</taxon>
        <taxon>Namhaeicola</taxon>
    </lineage>
</organism>
<dbReference type="EMBL" id="JBHTMY010000001">
    <property type="protein sequence ID" value="MFD1314225.1"/>
    <property type="molecule type" value="Genomic_DNA"/>
</dbReference>
<gene>
    <name evidence="1" type="ORF">ACFQ39_01230</name>
</gene>
<evidence type="ECO:0000313" key="1">
    <source>
        <dbReference type="EMBL" id="MFD1314225.1"/>
    </source>
</evidence>